<gene>
    <name evidence="9" type="ORF">BU16DRAFT_464082</name>
</gene>
<protein>
    <recommendedName>
        <fullName evidence="8">Fork-head domain-containing protein</fullName>
    </recommendedName>
</protein>
<evidence type="ECO:0000256" key="7">
    <source>
        <dbReference type="SAM" id="MobiDB-lite"/>
    </source>
</evidence>
<dbReference type="PROSITE" id="PS50039">
    <property type="entry name" value="FORK_HEAD_3"/>
    <property type="match status" value="1"/>
</dbReference>
<dbReference type="InterPro" id="IPR030456">
    <property type="entry name" value="TF_fork_head_CS_2"/>
</dbReference>
<feature type="region of interest" description="Disordered" evidence="7">
    <location>
        <begin position="417"/>
        <end position="456"/>
    </location>
</feature>
<evidence type="ECO:0000256" key="5">
    <source>
        <dbReference type="ARBA" id="ARBA00023242"/>
    </source>
</evidence>
<dbReference type="InterPro" id="IPR036388">
    <property type="entry name" value="WH-like_DNA-bd_sf"/>
</dbReference>
<evidence type="ECO:0000256" key="2">
    <source>
        <dbReference type="ARBA" id="ARBA00023015"/>
    </source>
</evidence>
<sequence>MDINESLQWSPGCDLPFSQLSQEPSNYQMTQQYTPDSSALYNYTAQRLPYRSSYNMTYSPTTTESSCPRTYTGLDLVGSAGNMNESYPPSAYLLEPQKPQDMLDISSHLTPGSMCNFEDDFEGHCPAMMKSEDSNYGHSRFDSDISMPNSISTPEPQVTSVDTCKSEPSHEDANVDKEQPYAQLIYRALMEQEGHTMVLRDIYNWFKRNTDKATDKETKGWQNSIRHNLSMNGAFEKVDQPVGDAMTREEAKKGFMWRLTDSAIREGVKSTTRYRSKLPNKRGCRSQNPAPQRQASGAKGGQAARKAARLRRSERLRDTRSVPMHKGDTYPPRPGPAYTPFDNFSPSDLAMGYPASPYYCHSEMDFGSPVKQEALPSPFGQNLDILSGQPYPDSPQDLCPDMRYLLPYSPEEPMFYGSGSESGSEPMTPLSSQDYCAMDTSMPQDPACHPEAGEIY</sequence>
<evidence type="ECO:0000313" key="9">
    <source>
        <dbReference type="EMBL" id="KAF2494290.1"/>
    </source>
</evidence>
<dbReference type="InterPro" id="IPR036390">
    <property type="entry name" value="WH_DNA-bd_sf"/>
</dbReference>
<organism evidence="9 10">
    <name type="scientific">Lophium mytilinum</name>
    <dbReference type="NCBI Taxonomy" id="390894"/>
    <lineage>
        <taxon>Eukaryota</taxon>
        <taxon>Fungi</taxon>
        <taxon>Dikarya</taxon>
        <taxon>Ascomycota</taxon>
        <taxon>Pezizomycotina</taxon>
        <taxon>Dothideomycetes</taxon>
        <taxon>Pleosporomycetidae</taxon>
        <taxon>Mytilinidiales</taxon>
        <taxon>Mytilinidiaceae</taxon>
        <taxon>Lophium</taxon>
    </lineage>
</organism>
<feature type="compositionally biased region" description="Basic and acidic residues" evidence="7">
    <location>
        <begin position="311"/>
        <end position="328"/>
    </location>
</feature>
<dbReference type="OrthoDB" id="5954824at2759"/>
<feature type="compositionally biased region" description="Basic and acidic residues" evidence="7">
    <location>
        <begin position="164"/>
        <end position="174"/>
    </location>
</feature>
<dbReference type="SMART" id="SM00339">
    <property type="entry name" value="FH"/>
    <property type="match status" value="1"/>
</dbReference>
<evidence type="ECO:0000259" key="8">
    <source>
        <dbReference type="PROSITE" id="PS50039"/>
    </source>
</evidence>
<dbReference type="Gene3D" id="1.10.10.10">
    <property type="entry name" value="Winged helix-like DNA-binding domain superfamily/Winged helix DNA-binding domain"/>
    <property type="match status" value="1"/>
</dbReference>
<evidence type="ECO:0000256" key="1">
    <source>
        <dbReference type="ARBA" id="ARBA00004123"/>
    </source>
</evidence>
<dbReference type="Proteomes" id="UP000799750">
    <property type="component" value="Unassembled WGS sequence"/>
</dbReference>
<keyword evidence="10" id="KW-1185">Reference proteome</keyword>
<dbReference type="PANTHER" id="PTHR45881">
    <property type="entry name" value="CHECKPOINT SUPPRESSOR 1-LIKE, ISOFORM A-RELATED"/>
    <property type="match status" value="1"/>
</dbReference>
<feature type="compositionally biased region" description="Polar residues" evidence="7">
    <location>
        <begin position="151"/>
        <end position="163"/>
    </location>
</feature>
<feature type="region of interest" description="Disordered" evidence="7">
    <location>
        <begin position="151"/>
        <end position="174"/>
    </location>
</feature>
<dbReference type="PROSITE" id="PS00658">
    <property type="entry name" value="FORK_HEAD_2"/>
    <property type="match status" value="1"/>
</dbReference>
<feature type="region of interest" description="Disordered" evidence="7">
    <location>
        <begin position="268"/>
        <end position="337"/>
    </location>
</feature>
<keyword evidence="3 6" id="KW-0238">DNA-binding</keyword>
<feature type="compositionally biased region" description="Basic residues" evidence="7">
    <location>
        <begin position="272"/>
        <end position="284"/>
    </location>
</feature>
<keyword evidence="4" id="KW-0804">Transcription</keyword>
<dbReference type="EMBL" id="MU004191">
    <property type="protein sequence ID" value="KAF2494290.1"/>
    <property type="molecule type" value="Genomic_DNA"/>
</dbReference>
<evidence type="ECO:0000313" key="10">
    <source>
        <dbReference type="Proteomes" id="UP000799750"/>
    </source>
</evidence>
<dbReference type="PANTHER" id="PTHR45881:SF5">
    <property type="entry name" value="FORK-HEAD DOMAIN-CONTAINING PROTEIN"/>
    <property type="match status" value="1"/>
</dbReference>
<dbReference type="Pfam" id="PF00250">
    <property type="entry name" value="Forkhead"/>
    <property type="match status" value="1"/>
</dbReference>
<dbReference type="GO" id="GO:0005634">
    <property type="term" value="C:nucleus"/>
    <property type="evidence" value="ECO:0007669"/>
    <property type="project" value="UniProtKB-SubCell"/>
</dbReference>
<dbReference type="GO" id="GO:0000978">
    <property type="term" value="F:RNA polymerase II cis-regulatory region sequence-specific DNA binding"/>
    <property type="evidence" value="ECO:0007669"/>
    <property type="project" value="TreeGrafter"/>
</dbReference>
<feature type="compositionally biased region" description="Polar residues" evidence="7">
    <location>
        <begin position="419"/>
        <end position="434"/>
    </location>
</feature>
<evidence type="ECO:0000256" key="6">
    <source>
        <dbReference type="PROSITE-ProRule" id="PRU00089"/>
    </source>
</evidence>
<dbReference type="GO" id="GO:0000981">
    <property type="term" value="F:DNA-binding transcription factor activity, RNA polymerase II-specific"/>
    <property type="evidence" value="ECO:0007669"/>
    <property type="project" value="TreeGrafter"/>
</dbReference>
<keyword evidence="5 6" id="KW-0539">Nucleus</keyword>
<evidence type="ECO:0000256" key="4">
    <source>
        <dbReference type="ARBA" id="ARBA00023163"/>
    </source>
</evidence>
<feature type="DNA-binding region" description="Fork-head" evidence="6">
    <location>
        <begin position="176"/>
        <end position="278"/>
    </location>
</feature>
<reference evidence="9" key="1">
    <citation type="journal article" date="2020" name="Stud. Mycol.">
        <title>101 Dothideomycetes genomes: a test case for predicting lifestyles and emergence of pathogens.</title>
        <authorList>
            <person name="Haridas S."/>
            <person name="Albert R."/>
            <person name="Binder M."/>
            <person name="Bloem J."/>
            <person name="Labutti K."/>
            <person name="Salamov A."/>
            <person name="Andreopoulos B."/>
            <person name="Baker S."/>
            <person name="Barry K."/>
            <person name="Bills G."/>
            <person name="Bluhm B."/>
            <person name="Cannon C."/>
            <person name="Castanera R."/>
            <person name="Culley D."/>
            <person name="Daum C."/>
            <person name="Ezra D."/>
            <person name="Gonzalez J."/>
            <person name="Henrissat B."/>
            <person name="Kuo A."/>
            <person name="Liang C."/>
            <person name="Lipzen A."/>
            <person name="Lutzoni F."/>
            <person name="Magnuson J."/>
            <person name="Mondo S."/>
            <person name="Nolan M."/>
            <person name="Ohm R."/>
            <person name="Pangilinan J."/>
            <person name="Park H.-J."/>
            <person name="Ramirez L."/>
            <person name="Alfaro M."/>
            <person name="Sun H."/>
            <person name="Tritt A."/>
            <person name="Yoshinaga Y."/>
            <person name="Zwiers L.-H."/>
            <person name="Turgeon B."/>
            <person name="Goodwin S."/>
            <person name="Spatafora J."/>
            <person name="Crous P."/>
            <person name="Grigoriev I."/>
        </authorList>
    </citation>
    <scope>NUCLEOTIDE SEQUENCE</scope>
    <source>
        <strain evidence="9">CBS 269.34</strain>
    </source>
</reference>
<keyword evidence="2" id="KW-0805">Transcription regulation</keyword>
<accession>A0A6A6QQI5</accession>
<dbReference type="InterPro" id="IPR001766">
    <property type="entry name" value="Fork_head_dom"/>
</dbReference>
<name>A0A6A6QQI5_9PEZI</name>
<comment type="subcellular location">
    <subcellularLocation>
        <location evidence="1 6">Nucleus</location>
    </subcellularLocation>
</comment>
<dbReference type="AlphaFoldDB" id="A0A6A6QQI5"/>
<feature type="compositionally biased region" description="Low complexity" evidence="7">
    <location>
        <begin position="292"/>
        <end position="305"/>
    </location>
</feature>
<evidence type="ECO:0000256" key="3">
    <source>
        <dbReference type="ARBA" id="ARBA00023125"/>
    </source>
</evidence>
<feature type="domain" description="Fork-head" evidence="8">
    <location>
        <begin position="176"/>
        <end position="278"/>
    </location>
</feature>
<proteinExistence type="predicted"/>
<dbReference type="SUPFAM" id="SSF46785">
    <property type="entry name" value="Winged helix' DNA-binding domain"/>
    <property type="match status" value="1"/>
</dbReference>